<dbReference type="InterPro" id="IPR051396">
    <property type="entry name" value="Bact_Antivir_Def_Nuclease"/>
</dbReference>
<dbReference type="PANTHER" id="PTHR43581">
    <property type="entry name" value="ATP/GTP PHOSPHATASE"/>
    <property type="match status" value="1"/>
</dbReference>
<evidence type="ECO:0000313" key="3">
    <source>
        <dbReference type="EMBL" id="OGM11965.1"/>
    </source>
</evidence>
<proteinExistence type="predicted"/>
<evidence type="ECO:0000313" key="4">
    <source>
        <dbReference type="Proteomes" id="UP000177053"/>
    </source>
</evidence>
<dbReference type="AlphaFoldDB" id="A0A1F7XCB7"/>
<protein>
    <recommendedName>
        <fullName evidence="5">AAA domain-containing protein</fullName>
    </recommendedName>
</protein>
<dbReference type="Pfam" id="PF13175">
    <property type="entry name" value="AAA_15"/>
    <property type="match status" value="2"/>
</dbReference>
<dbReference type="PANTHER" id="PTHR43581:SF4">
    <property type="entry name" value="ATP_GTP PHOSPHATASE"/>
    <property type="match status" value="1"/>
</dbReference>
<dbReference type="CDD" id="cd01026">
    <property type="entry name" value="TOPRIM_OLD"/>
    <property type="match status" value="1"/>
</dbReference>
<evidence type="ECO:0000259" key="2">
    <source>
        <dbReference type="Pfam" id="PF20469"/>
    </source>
</evidence>
<dbReference type="Proteomes" id="UP000177053">
    <property type="component" value="Unassembled WGS sequence"/>
</dbReference>
<accession>A0A1F7XCB7</accession>
<feature type="domain" description="OLD protein-like TOPRIM" evidence="2">
    <location>
        <begin position="439"/>
        <end position="504"/>
    </location>
</feature>
<dbReference type="Pfam" id="PF20469">
    <property type="entry name" value="OLD-like_TOPRIM"/>
    <property type="match status" value="1"/>
</dbReference>
<dbReference type="Gene3D" id="3.40.50.300">
    <property type="entry name" value="P-loop containing nucleotide triphosphate hydrolases"/>
    <property type="match status" value="1"/>
</dbReference>
<feature type="domain" description="Endonuclease GajA/Old nuclease/RecF-like AAA" evidence="1">
    <location>
        <begin position="1"/>
        <end position="74"/>
    </location>
</feature>
<evidence type="ECO:0008006" key="5">
    <source>
        <dbReference type="Google" id="ProtNLM"/>
    </source>
</evidence>
<dbReference type="InterPro" id="IPR034139">
    <property type="entry name" value="TOPRIM_OLD"/>
</dbReference>
<organism evidence="3 4">
    <name type="scientific">Candidatus Woesebacteria bacterium RBG_16_34_12</name>
    <dbReference type="NCBI Taxonomy" id="1802480"/>
    <lineage>
        <taxon>Bacteria</taxon>
        <taxon>Candidatus Woeseibacteriota</taxon>
    </lineage>
</organism>
<dbReference type="SUPFAM" id="SSF52540">
    <property type="entry name" value="P-loop containing nucleoside triphosphate hydrolases"/>
    <property type="match status" value="1"/>
</dbReference>
<name>A0A1F7XCB7_9BACT</name>
<reference evidence="3 4" key="1">
    <citation type="journal article" date="2016" name="Nat. Commun.">
        <title>Thousands of microbial genomes shed light on interconnected biogeochemical processes in an aquifer system.</title>
        <authorList>
            <person name="Anantharaman K."/>
            <person name="Brown C.T."/>
            <person name="Hug L.A."/>
            <person name="Sharon I."/>
            <person name="Castelle C.J."/>
            <person name="Probst A.J."/>
            <person name="Thomas B.C."/>
            <person name="Singh A."/>
            <person name="Wilkins M.J."/>
            <person name="Karaoz U."/>
            <person name="Brodie E.L."/>
            <person name="Williams K.H."/>
            <person name="Hubbard S.S."/>
            <person name="Banfield J.F."/>
        </authorList>
    </citation>
    <scope>NUCLEOTIDE SEQUENCE [LARGE SCALE GENOMIC DNA]</scope>
</reference>
<evidence type="ECO:0000259" key="1">
    <source>
        <dbReference type="Pfam" id="PF13175"/>
    </source>
</evidence>
<dbReference type="InterPro" id="IPR041685">
    <property type="entry name" value="AAA_GajA/Old/RecF-like"/>
</dbReference>
<comment type="caution">
    <text evidence="3">The sequence shown here is derived from an EMBL/GenBank/DDBJ whole genome shotgun (WGS) entry which is preliminary data.</text>
</comment>
<sequence length="581" mass="66682">MYVHKLIVKNFRCFDNSGIEIDFEDGLTGIIGKNGCGKTTIIEALNYVFGREYLQNKINEKDFHNRANKIKDKIEIVAYTKHPFFVNADVTYSVGASTYRQSAQILIACNGLRLTIKRREKAERVLDDPFIIDRVAIPLEGSIDTVIYDGVLSSNEKPITKAVLSPDVGYFNVTLALKSGEERQTRLFEYQLTYNPSKYKKFPIAYFLSKDREREVANTYSILSKILTDIHWRYRKTQEDELDEFSSKYADLATHLRKVDEKGILISSINSTIEKVTSENGDFSIDFFDTNEPYKGAFLSKNIPYRQLLPVDLGSGYHILFAYALAKYIFEIEKEPVVFLIDEPEMHLHSDWQTKLFSNFLSERDIQVIYSTQSENLLSLKYWKNIRVLRSGKAHPSQASLDQLVQFGSTTHKVQEFIQDYADRNLHISTFLRENLELFFTKKCILVEGPSEKYALPKLLNLIGCDVSHYSVSIIPVWGKGKLKQYQLLCKCFGVNYFTVYDEDRKNGETYNNDEENNSVEANVIQNQVYKFPQSFESSLGVNDFQGVATKIEGISSVSGIDISIIDLLNKLRNYIESNLS</sequence>
<feature type="domain" description="Endonuclease GajA/Old nuclease/RecF-like AAA" evidence="1">
    <location>
        <begin position="186"/>
        <end position="376"/>
    </location>
</feature>
<gene>
    <name evidence="3" type="ORF">A2Z22_04765</name>
</gene>
<dbReference type="InterPro" id="IPR027417">
    <property type="entry name" value="P-loop_NTPase"/>
</dbReference>
<dbReference type="EMBL" id="MGFS01000006">
    <property type="protein sequence ID" value="OGM11965.1"/>
    <property type="molecule type" value="Genomic_DNA"/>
</dbReference>